<accession>T2JDE7</accession>
<organism evidence="1 2">
    <name type="scientific">Crocosphaera watsonii WH 0401</name>
    <dbReference type="NCBI Taxonomy" id="555881"/>
    <lineage>
        <taxon>Bacteria</taxon>
        <taxon>Bacillati</taxon>
        <taxon>Cyanobacteriota</taxon>
        <taxon>Cyanophyceae</taxon>
        <taxon>Oscillatoriophycideae</taxon>
        <taxon>Chroococcales</taxon>
        <taxon>Aphanothecaceae</taxon>
        <taxon>Crocosphaera</taxon>
    </lineage>
</organism>
<dbReference type="AlphaFoldDB" id="T2JDE7"/>
<gene>
    <name evidence="1" type="ORF">CWATWH0401_449</name>
</gene>
<evidence type="ECO:0000313" key="1">
    <source>
        <dbReference type="EMBL" id="CCQ63054.1"/>
    </source>
</evidence>
<reference evidence="1 2" key="1">
    <citation type="submission" date="2013-01" db="EMBL/GenBank/DDBJ databases">
        <authorList>
            <person name="Bench S."/>
        </authorList>
    </citation>
    <scope>NUCLEOTIDE SEQUENCE [LARGE SCALE GENOMIC DNA]</scope>
    <source>
        <strain evidence="1 2">WH 0401</strain>
    </source>
</reference>
<dbReference type="EMBL" id="CAQM01000647">
    <property type="protein sequence ID" value="CCQ63054.1"/>
    <property type="molecule type" value="Genomic_DNA"/>
</dbReference>
<proteinExistence type="predicted"/>
<dbReference type="GO" id="GO:0004467">
    <property type="term" value="F:long-chain fatty acid-CoA ligase activity"/>
    <property type="evidence" value="ECO:0007669"/>
    <property type="project" value="UniProtKB-EC"/>
</dbReference>
<name>T2JDE7_CROWT</name>
<sequence length="44" mass="5051">MASHESFCKNLVDYFRQAALGTLQFLTLRALRGANNSVHTEYEF</sequence>
<evidence type="ECO:0000313" key="2">
    <source>
        <dbReference type="Proteomes" id="UP000018198"/>
    </source>
</evidence>
<comment type="caution">
    <text evidence="1">The sequence shown here is derived from an EMBL/GenBank/DDBJ whole genome shotgun (WGS) entry which is preliminary data.</text>
</comment>
<dbReference type="Proteomes" id="UP000018198">
    <property type="component" value="Unassembled WGS sequence"/>
</dbReference>
<keyword evidence="1" id="KW-0436">Ligase</keyword>
<protein>
    <submittedName>
        <fullName evidence="1">Long-chain-fatty-acid--CoA ligase</fullName>
        <ecNumber evidence="1">6.2.1.3</ecNumber>
    </submittedName>
</protein>
<reference evidence="1 2" key="2">
    <citation type="submission" date="2013-09" db="EMBL/GenBank/DDBJ databases">
        <title>Whole genome comparison of six Crocosphaera watsonii strains with differing phenotypes.</title>
        <authorList>
            <person name="Bench S.R."/>
            <person name="Heller P."/>
            <person name="Frank I."/>
            <person name="Arciniega M."/>
            <person name="Shilova I.N."/>
            <person name="Zehr J.P."/>
        </authorList>
    </citation>
    <scope>NUCLEOTIDE SEQUENCE [LARGE SCALE GENOMIC DNA]</scope>
    <source>
        <strain evidence="1 2">WH 0401</strain>
    </source>
</reference>
<dbReference type="EC" id="6.2.1.3" evidence="1"/>